<dbReference type="GO" id="GO:0004523">
    <property type="term" value="F:RNA-DNA hybrid ribonuclease activity"/>
    <property type="evidence" value="ECO:0007669"/>
    <property type="project" value="InterPro"/>
</dbReference>
<accession>A0AAW2N994</accession>
<reference evidence="3" key="1">
    <citation type="submission" date="2020-06" db="EMBL/GenBank/DDBJ databases">
        <authorList>
            <person name="Li T."/>
            <person name="Hu X."/>
            <person name="Zhang T."/>
            <person name="Song X."/>
            <person name="Zhang H."/>
            <person name="Dai N."/>
            <person name="Sheng W."/>
            <person name="Hou X."/>
            <person name="Wei L."/>
        </authorList>
    </citation>
    <scope>NUCLEOTIDE SEQUENCE</scope>
    <source>
        <strain evidence="3">G01</strain>
        <tissue evidence="3">Leaf</tissue>
    </source>
</reference>
<evidence type="ECO:0000256" key="1">
    <source>
        <dbReference type="SAM" id="SignalP"/>
    </source>
</evidence>
<dbReference type="Gene3D" id="3.30.420.10">
    <property type="entry name" value="Ribonuclease H-like superfamily/Ribonuclease H"/>
    <property type="match status" value="1"/>
</dbReference>
<dbReference type="GO" id="GO:0003676">
    <property type="term" value="F:nucleic acid binding"/>
    <property type="evidence" value="ECO:0007669"/>
    <property type="project" value="InterPro"/>
</dbReference>
<feature type="chain" id="PRO_5043721912" description="RNase H type-1 domain-containing protein" evidence="1">
    <location>
        <begin position="22"/>
        <end position="93"/>
    </location>
</feature>
<organism evidence="3">
    <name type="scientific">Sesamum angustifolium</name>
    <dbReference type="NCBI Taxonomy" id="2727405"/>
    <lineage>
        <taxon>Eukaryota</taxon>
        <taxon>Viridiplantae</taxon>
        <taxon>Streptophyta</taxon>
        <taxon>Embryophyta</taxon>
        <taxon>Tracheophyta</taxon>
        <taxon>Spermatophyta</taxon>
        <taxon>Magnoliopsida</taxon>
        <taxon>eudicotyledons</taxon>
        <taxon>Gunneridae</taxon>
        <taxon>Pentapetalae</taxon>
        <taxon>asterids</taxon>
        <taxon>lamiids</taxon>
        <taxon>Lamiales</taxon>
        <taxon>Pedaliaceae</taxon>
        <taxon>Sesamum</taxon>
    </lineage>
</organism>
<dbReference type="EMBL" id="JACGWK010000008">
    <property type="protein sequence ID" value="KAL0339429.1"/>
    <property type="molecule type" value="Genomic_DNA"/>
</dbReference>
<gene>
    <name evidence="3" type="ORF">Sangu_1465000</name>
</gene>
<keyword evidence="1" id="KW-0732">Signal</keyword>
<name>A0AAW2N994_9LAMI</name>
<dbReference type="InterPro" id="IPR002156">
    <property type="entry name" value="RNaseH_domain"/>
</dbReference>
<reference evidence="3" key="2">
    <citation type="journal article" date="2024" name="Plant">
        <title>Genomic evolution and insights into agronomic trait innovations of Sesamum species.</title>
        <authorList>
            <person name="Miao H."/>
            <person name="Wang L."/>
            <person name="Qu L."/>
            <person name="Liu H."/>
            <person name="Sun Y."/>
            <person name="Le M."/>
            <person name="Wang Q."/>
            <person name="Wei S."/>
            <person name="Zheng Y."/>
            <person name="Lin W."/>
            <person name="Duan Y."/>
            <person name="Cao H."/>
            <person name="Xiong S."/>
            <person name="Wang X."/>
            <person name="Wei L."/>
            <person name="Li C."/>
            <person name="Ma Q."/>
            <person name="Ju M."/>
            <person name="Zhao R."/>
            <person name="Li G."/>
            <person name="Mu C."/>
            <person name="Tian Q."/>
            <person name="Mei H."/>
            <person name="Zhang T."/>
            <person name="Gao T."/>
            <person name="Zhang H."/>
        </authorList>
    </citation>
    <scope>NUCLEOTIDE SEQUENCE</scope>
    <source>
        <strain evidence="3">G01</strain>
    </source>
</reference>
<dbReference type="AlphaFoldDB" id="A0AAW2N994"/>
<proteinExistence type="predicted"/>
<feature type="domain" description="RNase H type-1" evidence="2">
    <location>
        <begin position="12"/>
        <end position="80"/>
    </location>
</feature>
<dbReference type="Pfam" id="PF13456">
    <property type="entry name" value="RVT_3"/>
    <property type="match status" value="1"/>
</dbReference>
<feature type="signal peptide" evidence="1">
    <location>
        <begin position="1"/>
        <end position="21"/>
    </location>
</feature>
<comment type="caution">
    <text evidence="3">The sequence shown here is derived from an EMBL/GenBank/DDBJ whole genome shotgun (WGS) entry which is preliminary data.</text>
</comment>
<evidence type="ECO:0000313" key="3">
    <source>
        <dbReference type="EMBL" id="KAL0339429.1"/>
    </source>
</evidence>
<evidence type="ECO:0000259" key="2">
    <source>
        <dbReference type="Pfam" id="PF13456"/>
    </source>
</evidence>
<dbReference type="InterPro" id="IPR036397">
    <property type="entry name" value="RNaseH_sf"/>
</dbReference>
<sequence>MGQCLLGGLALGVGVVARTNAGECLAWISTRIDRGGSAEVAEAYAGREACRLACQQQWEQVIVEGDCASLLSKLSAEQEDFSVVDSGPRYSCV</sequence>
<protein>
    <recommendedName>
        <fullName evidence="2">RNase H type-1 domain-containing protein</fullName>
    </recommendedName>
</protein>